<organism evidence="2 3">
    <name type="scientific">Durusdinium trenchii</name>
    <dbReference type="NCBI Taxonomy" id="1381693"/>
    <lineage>
        <taxon>Eukaryota</taxon>
        <taxon>Sar</taxon>
        <taxon>Alveolata</taxon>
        <taxon>Dinophyceae</taxon>
        <taxon>Suessiales</taxon>
        <taxon>Symbiodiniaceae</taxon>
        <taxon>Durusdinium</taxon>
    </lineage>
</organism>
<sequence length="235" mass="25034">MLQRFLESAWGPPGQCDIWVTLFSSILCALGLAIACFGYRLYSRAFGLFLFLLAFALEAMIGTQWLQRGSGSLGQKLVISIACLAWALLARAWAPKLKGFLEHVLDITLGAIVGFLCVAVFMDLLASQVGALAPDYTGWDGFAVLTLGIPVAVAVAWHSRGWSKLLFVLATGLLGALLAVGAAASIARCAKSQNPFTGAPTVLLVAAIGALVPWLIRHNEEFSCAAVDPLLERKD</sequence>
<proteinExistence type="predicted"/>
<feature type="transmembrane region" description="Helical" evidence="1">
    <location>
        <begin position="18"/>
        <end position="39"/>
    </location>
</feature>
<keyword evidence="1" id="KW-0812">Transmembrane</keyword>
<evidence type="ECO:0000256" key="1">
    <source>
        <dbReference type="SAM" id="Phobius"/>
    </source>
</evidence>
<feature type="transmembrane region" description="Helical" evidence="1">
    <location>
        <begin position="73"/>
        <end position="92"/>
    </location>
</feature>
<protein>
    <recommendedName>
        <fullName evidence="4">DUF4203 domain-containing protein</fullName>
    </recommendedName>
</protein>
<evidence type="ECO:0008006" key="4">
    <source>
        <dbReference type="Google" id="ProtNLM"/>
    </source>
</evidence>
<feature type="transmembrane region" description="Helical" evidence="1">
    <location>
        <begin position="165"/>
        <end position="186"/>
    </location>
</feature>
<feature type="transmembrane region" description="Helical" evidence="1">
    <location>
        <begin position="138"/>
        <end position="158"/>
    </location>
</feature>
<evidence type="ECO:0000313" key="3">
    <source>
        <dbReference type="Proteomes" id="UP001642484"/>
    </source>
</evidence>
<feature type="transmembrane region" description="Helical" evidence="1">
    <location>
        <begin position="198"/>
        <end position="216"/>
    </location>
</feature>
<comment type="caution">
    <text evidence="2">The sequence shown here is derived from an EMBL/GenBank/DDBJ whole genome shotgun (WGS) entry which is preliminary data.</text>
</comment>
<reference evidence="2 3" key="1">
    <citation type="submission" date="2024-02" db="EMBL/GenBank/DDBJ databases">
        <authorList>
            <person name="Chen Y."/>
            <person name="Shah S."/>
            <person name="Dougan E. K."/>
            <person name="Thang M."/>
            <person name="Chan C."/>
        </authorList>
    </citation>
    <scope>NUCLEOTIDE SEQUENCE [LARGE SCALE GENOMIC DNA]</scope>
</reference>
<evidence type="ECO:0000313" key="2">
    <source>
        <dbReference type="EMBL" id="CAK9034456.1"/>
    </source>
</evidence>
<dbReference type="EMBL" id="CAXAMN010011114">
    <property type="protein sequence ID" value="CAK9034456.1"/>
    <property type="molecule type" value="Genomic_DNA"/>
</dbReference>
<accession>A0ABP0L5N5</accession>
<feature type="transmembrane region" description="Helical" evidence="1">
    <location>
        <begin position="46"/>
        <end position="67"/>
    </location>
</feature>
<dbReference type="Proteomes" id="UP001642484">
    <property type="component" value="Unassembled WGS sequence"/>
</dbReference>
<keyword evidence="3" id="KW-1185">Reference proteome</keyword>
<gene>
    <name evidence="2" type="ORF">CCMP2556_LOCUS19496</name>
</gene>
<keyword evidence="1" id="KW-1133">Transmembrane helix</keyword>
<name>A0ABP0L5N5_9DINO</name>
<feature type="transmembrane region" description="Helical" evidence="1">
    <location>
        <begin position="104"/>
        <end position="126"/>
    </location>
</feature>
<keyword evidence="1" id="KW-0472">Membrane</keyword>